<comment type="caution">
    <text evidence="1">The sequence shown here is derived from an EMBL/GenBank/DDBJ whole genome shotgun (WGS) entry which is preliminary data.</text>
</comment>
<reference evidence="2" key="1">
    <citation type="journal article" date="2021" name="Science">
        <title>Hunting the eagle killer: A cyanobacterial neurotoxin causes vacuolar myelinopathy.</title>
        <authorList>
            <person name="Breinlinger S."/>
            <person name="Phillips T.J."/>
            <person name="Haram B.N."/>
            <person name="Mares J."/>
            <person name="Martinez Yerena J.A."/>
            <person name="Hrouzek P."/>
            <person name="Sobotka R."/>
            <person name="Henderson W.M."/>
            <person name="Schmieder P."/>
            <person name="Williams S.M."/>
            <person name="Lauderdale J.D."/>
            <person name="Wilde H.D."/>
            <person name="Gerrin W."/>
            <person name="Kust A."/>
            <person name="Washington J.W."/>
            <person name="Wagner C."/>
            <person name="Geier B."/>
            <person name="Liebeke M."/>
            <person name="Enke H."/>
            <person name="Niedermeyer T.H.J."/>
            <person name="Wilde S.B."/>
        </authorList>
    </citation>
    <scope>NUCLEOTIDE SEQUENCE [LARGE SCALE GENOMIC DNA]</scope>
    <source>
        <strain evidence="2">Thurmond2011</strain>
    </source>
</reference>
<evidence type="ECO:0000313" key="2">
    <source>
        <dbReference type="Proteomes" id="UP000667802"/>
    </source>
</evidence>
<protein>
    <submittedName>
        <fullName evidence="1">Uncharacterized protein</fullName>
    </submittedName>
</protein>
<keyword evidence="2" id="KW-1185">Reference proteome</keyword>
<accession>A0AAP5I7C3</accession>
<evidence type="ECO:0000313" key="1">
    <source>
        <dbReference type="EMBL" id="MDR9893805.1"/>
    </source>
</evidence>
<proteinExistence type="predicted"/>
<organism evidence="1 2">
    <name type="scientific">Aetokthonos hydrillicola Thurmond2011</name>
    <dbReference type="NCBI Taxonomy" id="2712845"/>
    <lineage>
        <taxon>Bacteria</taxon>
        <taxon>Bacillati</taxon>
        <taxon>Cyanobacteriota</taxon>
        <taxon>Cyanophyceae</taxon>
        <taxon>Nostocales</taxon>
        <taxon>Hapalosiphonaceae</taxon>
        <taxon>Aetokthonos</taxon>
    </lineage>
</organism>
<sequence>MPNAPCPIPTTHKVYATLVVCHANRTGTHTFVCSRLVMTDIDRLFAKVDLTSRHSREKNFFMCAAYFFALAQD</sequence>
<dbReference type="AlphaFoldDB" id="A0AAP5I7C3"/>
<name>A0AAP5I7C3_9CYAN</name>
<dbReference type="EMBL" id="JAALHA020000001">
    <property type="protein sequence ID" value="MDR9893805.1"/>
    <property type="molecule type" value="Genomic_DNA"/>
</dbReference>
<gene>
    <name evidence="1" type="ORF">G7B40_004350</name>
</gene>
<dbReference type="Proteomes" id="UP000667802">
    <property type="component" value="Unassembled WGS sequence"/>
</dbReference>